<evidence type="ECO:0000313" key="1">
    <source>
        <dbReference type="EMBL" id="MEQ2529065.1"/>
    </source>
</evidence>
<evidence type="ECO:0000313" key="2">
    <source>
        <dbReference type="Proteomes" id="UP001439875"/>
    </source>
</evidence>
<dbReference type="EMBL" id="JBBMEW010000027">
    <property type="protein sequence ID" value="MEQ2529065.1"/>
    <property type="molecule type" value="Genomic_DNA"/>
</dbReference>
<protein>
    <submittedName>
        <fullName evidence="1">Uncharacterized protein</fullName>
    </submittedName>
</protein>
<name>A0ACC6SG97_9BACI</name>
<reference evidence="1" key="1">
    <citation type="submission" date="2024-03" db="EMBL/GenBank/DDBJ databases">
        <title>Human intestinal bacterial collection.</title>
        <authorList>
            <person name="Pauvert C."/>
            <person name="Hitch T.C.A."/>
            <person name="Clavel T."/>
        </authorList>
    </citation>
    <scope>NUCLEOTIDE SEQUENCE</scope>
    <source>
        <strain evidence="1">CLA-AA-H227</strain>
    </source>
</reference>
<accession>A0ACC6SG97</accession>
<sequence>MVQSTNDVRVETFNFHEIVTLIGGDTAKVYIKEATIIESPEGVRKIGDLVGHLDIIYPFAGLDLELTLDIYEEMVDEDLDINDGVIKLPFVEDKILLHDLFFYRSFMEEQKEVEKEMELLYIKCSCGGYMMPMYDEFPNWITFCSRCDSRNENSEASPIVEP</sequence>
<proteinExistence type="predicted"/>
<keyword evidence="2" id="KW-1185">Reference proteome</keyword>
<comment type="caution">
    <text evidence="1">The sequence shown here is derived from an EMBL/GenBank/DDBJ whole genome shotgun (WGS) entry which is preliminary data.</text>
</comment>
<organism evidence="1 2">
    <name type="scientific">Robertmurraya yapensis</name>
    <name type="common">ex Hitch et al 2024</name>
    <dbReference type="NCBI Taxonomy" id="3133160"/>
    <lineage>
        <taxon>Bacteria</taxon>
        <taxon>Bacillati</taxon>
        <taxon>Bacillota</taxon>
        <taxon>Bacilli</taxon>
        <taxon>Bacillales</taxon>
        <taxon>Bacillaceae</taxon>
        <taxon>Robertmurraya</taxon>
    </lineage>
</organism>
<dbReference type="Proteomes" id="UP001439875">
    <property type="component" value="Unassembled WGS sequence"/>
</dbReference>
<gene>
    <name evidence="1" type="ORF">WMO40_20535</name>
</gene>